<dbReference type="EMBL" id="SJPH01000005">
    <property type="protein sequence ID" value="TWT42971.1"/>
    <property type="molecule type" value="Genomic_DNA"/>
</dbReference>
<keyword evidence="1" id="KW-1133">Transmembrane helix</keyword>
<proteinExistence type="predicted"/>
<keyword evidence="3" id="KW-1185">Reference proteome</keyword>
<name>A0A5C5VZ06_9BACT</name>
<sequence>MYLYALIPSVFETVSDPATSAAATIAAVASASPLRGWEAIRAADGIGICVTGTVIVFVALTAISLFIALLPHLLAALGPWLPEIHSHHDQPLPTASDSSAEQTRRLAATVAWARHQQRP</sequence>
<evidence type="ECO:0000256" key="1">
    <source>
        <dbReference type="SAM" id="Phobius"/>
    </source>
</evidence>
<reference evidence="2 3" key="1">
    <citation type="submission" date="2019-02" db="EMBL/GenBank/DDBJ databases">
        <title>Deep-cultivation of Planctomycetes and their phenomic and genomic characterization uncovers novel biology.</title>
        <authorList>
            <person name="Wiegand S."/>
            <person name="Jogler M."/>
            <person name="Boedeker C."/>
            <person name="Pinto D."/>
            <person name="Vollmers J."/>
            <person name="Rivas-Marin E."/>
            <person name="Kohn T."/>
            <person name="Peeters S.H."/>
            <person name="Heuer A."/>
            <person name="Rast P."/>
            <person name="Oberbeckmann S."/>
            <person name="Bunk B."/>
            <person name="Jeske O."/>
            <person name="Meyerdierks A."/>
            <person name="Storesund J.E."/>
            <person name="Kallscheuer N."/>
            <person name="Luecker S."/>
            <person name="Lage O.M."/>
            <person name="Pohl T."/>
            <person name="Merkel B.J."/>
            <person name="Hornburger P."/>
            <person name="Mueller R.-W."/>
            <person name="Bruemmer F."/>
            <person name="Labrenz M."/>
            <person name="Spormann A.M."/>
            <person name="Op Den Camp H."/>
            <person name="Overmann J."/>
            <person name="Amann R."/>
            <person name="Jetten M.S.M."/>
            <person name="Mascher T."/>
            <person name="Medema M.H."/>
            <person name="Devos D.P."/>
            <person name="Kaster A.-K."/>
            <person name="Ovreas L."/>
            <person name="Rohde M."/>
            <person name="Galperin M.Y."/>
            <person name="Jogler C."/>
        </authorList>
    </citation>
    <scope>NUCLEOTIDE SEQUENCE [LARGE SCALE GENOMIC DNA]</scope>
    <source>
        <strain evidence="2 3">Pla111</strain>
    </source>
</reference>
<dbReference type="AlphaFoldDB" id="A0A5C5VZ06"/>
<dbReference type="Proteomes" id="UP000318995">
    <property type="component" value="Unassembled WGS sequence"/>
</dbReference>
<gene>
    <name evidence="2" type="ORF">Pla111_26090</name>
</gene>
<accession>A0A5C5VZ06</accession>
<protein>
    <submittedName>
        <fullName evidence="2">Uncharacterized protein</fullName>
    </submittedName>
</protein>
<keyword evidence="1" id="KW-0472">Membrane</keyword>
<feature type="transmembrane region" description="Helical" evidence="1">
    <location>
        <begin position="45"/>
        <end position="70"/>
    </location>
</feature>
<evidence type="ECO:0000313" key="2">
    <source>
        <dbReference type="EMBL" id="TWT42971.1"/>
    </source>
</evidence>
<comment type="caution">
    <text evidence="2">The sequence shown here is derived from an EMBL/GenBank/DDBJ whole genome shotgun (WGS) entry which is preliminary data.</text>
</comment>
<organism evidence="2 3">
    <name type="scientific">Botrimarina hoheduenensis</name>
    <dbReference type="NCBI Taxonomy" id="2528000"/>
    <lineage>
        <taxon>Bacteria</taxon>
        <taxon>Pseudomonadati</taxon>
        <taxon>Planctomycetota</taxon>
        <taxon>Planctomycetia</taxon>
        <taxon>Pirellulales</taxon>
        <taxon>Lacipirellulaceae</taxon>
        <taxon>Botrimarina</taxon>
    </lineage>
</organism>
<keyword evidence="1" id="KW-0812">Transmembrane</keyword>
<evidence type="ECO:0000313" key="3">
    <source>
        <dbReference type="Proteomes" id="UP000318995"/>
    </source>
</evidence>